<sequence>MMKDTGLTREALVELKSPPKATVHVDTWKTSYVYGRSLVNPITLQWKKDKVIRDDQIKAIQESLAGFINDQVINPEGAYHFDGRLHPKTFTQEGPNLDDPNFE</sequence>
<keyword evidence="3" id="KW-1185">Reference proteome</keyword>
<dbReference type="EnsemblPlants" id="OPUNC02G15750.1">
    <property type="protein sequence ID" value="OPUNC02G15750.1"/>
    <property type="gene ID" value="OPUNC02G15750"/>
</dbReference>
<accession>A0A0E0K053</accession>
<dbReference type="Proteomes" id="UP000026962">
    <property type="component" value="Chromosome 2"/>
</dbReference>
<evidence type="ECO:0000256" key="1">
    <source>
        <dbReference type="SAM" id="MobiDB-lite"/>
    </source>
</evidence>
<dbReference type="HOGENOM" id="CLU_2430855_0_0_1"/>
<organism evidence="2">
    <name type="scientific">Oryza punctata</name>
    <name type="common">Red rice</name>
    <dbReference type="NCBI Taxonomy" id="4537"/>
    <lineage>
        <taxon>Eukaryota</taxon>
        <taxon>Viridiplantae</taxon>
        <taxon>Streptophyta</taxon>
        <taxon>Embryophyta</taxon>
        <taxon>Tracheophyta</taxon>
        <taxon>Spermatophyta</taxon>
        <taxon>Magnoliopsida</taxon>
        <taxon>Liliopsida</taxon>
        <taxon>Poales</taxon>
        <taxon>Poaceae</taxon>
        <taxon>BOP clade</taxon>
        <taxon>Oryzoideae</taxon>
        <taxon>Oryzeae</taxon>
        <taxon>Oryzinae</taxon>
        <taxon>Oryza</taxon>
    </lineage>
</organism>
<proteinExistence type="predicted"/>
<evidence type="ECO:0000313" key="2">
    <source>
        <dbReference type="EnsemblPlants" id="OPUNC02G15750.1"/>
    </source>
</evidence>
<dbReference type="Gramene" id="OPUNC02G15750.1">
    <property type="protein sequence ID" value="OPUNC02G15750.1"/>
    <property type="gene ID" value="OPUNC02G15750"/>
</dbReference>
<evidence type="ECO:0000313" key="3">
    <source>
        <dbReference type="Proteomes" id="UP000026962"/>
    </source>
</evidence>
<reference evidence="2" key="1">
    <citation type="submission" date="2015-04" db="UniProtKB">
        <authorList>
            <consortium name="EnsemblPlants"/>
        </authorList>
    </citation>
    <scope>IDENTIFICATION</scope>
</reference>
<protein>
    <submittedName>
        <fullName evidence="2">Uncharacterized protein</fullName>
    </submittedName>
</protein>
<feature type="region of interest" description="Disordered" evidence="1">
    <location>
        <begin position="84"/>
        <end position="103"/>
    </location>
</feature>
<dbReference type="AlphaFoldDB" id="A0A0E0K053"/>
<reference evidence="2" key="2">
    <citation type="submission" date="2018-05" db="EMBL/GenBank/DDBJ databases">
        <title>OpunRS2 (Oryza punctata Reference Sequence Version 2).</title>
        <authorList>
            <person name="Zhang J."/>
            <person name="Kudrna D."/>
            <person name="Lee S."/>
            <person name="Talag J."/>
            <person name="Welchert J."/>
            <person name="Wing R.A."/>
        </authorList>
    </citation>
    <scope>NUCLEOTIDE SEQUENCE [LARGE SCALE GENOMIC DNA]</scope>
</reference>
<name>A0A0E0K053_ORYPU</name>